<evidence type="ECO:0000313" key="4">
    <source>
        <dbReference type="Proteomes" id="UP000275027"/>
    </source>
</evidence>
<gene>
    <name evidence="1" type="ORF">B0G92_2946</name>
    <name evidence="2" type="ORF">CLV50_3081</name>
</gene>
<name>A0A497U1Y9_9FLAO</name>
<protein>
    <submittedName>
        <fullName evidence="2">Uncharacterized protein</fullName>
    </submittedName>
</protein>
<proteinExistence type="predicted"/>
<dbReference type="PROSITE" id="PS51257">
    <property type="entry name" value="PROKAR_LIPOPROTEIN"/>
    <property type="match status" value="1"/>
</dbReference>
<comment type="caution">
    <text evidence="2">The sequence shown here is derived from an EMBL/GenBank/DDBJ whole genome shotgun (WGS) entry which is preliminary data.</text>
</comment>
<evidence type="ECO:0000313" key="2">
    <source>
        <dbReference type="EMBL" id="RLJ23807.1"/>
    </source>
</evidence>
<sequence>MTIHLKTILLMGLFCFLFGCKNTDKTQQTNAQVKLENITARLDPEEGWRDIFLKITSDTKTDSSHIYIAKGLYSNKTVGLQIEVSSKIGAGIINGGLEGDSGFVSNAVQLTSIGQESDELVKALAELYGFPTNKGFTKETISTTAFSLNETPVNLDKNGYYKLKLFFEEDDENLYSELYLNINTEEKEIEIHEKDEEYREPIITVWTK</sequence>
<evidence type="ECO:0000313" key="3">
    <source>
        <dbReference type="Proteomes" id="UP000233767"/>
    </source>
</evidence>
<accession>A0A497U1Y9</accession>
<dbReference type="Proteomes" id="UP000233767">
    <property type="component" value="Unassembled WGS sequence"/>
</dbReference>
<dbReference type="EMBL" id="PJND01000010">
    <property type="protein sequence ID" value="PKW20234.1"/>
    <property type="molecule type" value="Genomic_DNA"/>
</dbReference>
<dbReference type="EMBL" id="RCCB01000014">
    <property type="protein sequence ID" value="RLJ23807.1"/>
    <property type="molecule type" value="Genomic_DNA"/>
</dbReference>
<dbReference type="AlphaFoldDB" id="A0A497U1Y9"/>
<evidence type="ECO:0000313" key="1">
    <source>
        <dbReference type="EMBL" id="PKW20234.1"/>
    </source>
</evidence>
<reference evidence="2 4" key="2">
    <citation type="submission" date="2018-10" db="EMBL/GenBank/DDBJ databases">
        <title>Genomic Encyclopedia of Archaeal and Bacterial Type Strains, Phase II (KMG-II): from individual species to whole genera.</title>
        <authorList>
            <person name="Goeker M."/>
        </authorList>
    </citation>
    <scope>NUCLEOTIDE SEQUENCE [LARGE SCALE GENOMIC DNA]</scope>
    <source>
        <strain evidence="2 4">DSM 21886</strain>
    </source>
</reference>
<dbReference type="RefSeq" id="WP_101472766.1">
    <property type="nucleotide sequence ID" value="NZ_PJND01000010.1"/>
</dbReference>
<reference evidence="1 3" key="1">
    <citation type="submission" date="2017-12" db="EMBL/GenBank/DDBJ databases">
        <title>Genomic Encyclopedia of Type Strains, Phase III (KMG-III): the genomes of soil and plant-associated and newly described type strains.</title>
        <authorList>
            <person name="Whitman W."/>
        </authorList>
    </citation>
    <scope>NUCLEOTIDE SEQUENCE [LARGE SCALE GENOMIC DNA]</scope>
    <source>
        <strain evidence="1 3">IP-10</strain>
    </source>
</reference>
<organism evidence="2 4">
    <name type="scientific">Flavobacterium lindanitolerans</name>
    <dbReference type="NCBI Taxonomy" id="428988"/>
    <lineage>
        <taxon>Bacteria</taxon>
        <taxon>Pseudomonadati</taxon>
        <taxon>Bacteroidota</taxon>
        <taxon>Flavobacteriia</taxon>
        <taxon>Flavobacteriales</taxon>
        <taxon>Flavobacteriaceae</taxon>
        <taxon>Flavobacterium</taxon>
    </lineage>
</organism>
<keyword evidence="3" id="KW-1185">Reference proteome</keyword>
<dbReference type="Proteomes" id="UP000275027">
    <property type="component" value="Unassembled WGS sequence"/>
</dbReference>